<protein>
    <submittedName>
        <fullName evidence="1">Uncharacterized protein</fullName>
    </submittedName>
</protein>
<feature type="non-terminal residue" evidence="1">
    <location>
        <position position="45"/>
    </location>
</feature>
<proteinExistence type="predicted"/>
<gene>
    <name evidence="1" type="ORF">OXD698_LOCUS53473</name>
</gene>
<dbReference type="Proteomes" id="UP000663844">
    <property type="component" value="Unassembled WGS sequence"/>
</dbReference>
<organism evidence="1 2">
    <name type="scientific">Adineta steineri</name>
    <dbReference type="NCBI Taxonomy" id="433720"/>
    <lineage>
        <taxon>Eukaryota</taxon>
        <taxon>Metazoa</taxon>
        <taxon>Spiralia</taxon>
        <taxon>Gnathifera</taxon>
        <taxon>Rotifera</taxon>
        <taxon>Eurotatoria</taxon>
        <taxon>Bdelloidea</taxon>
        <taxon>Adinetida</taxon>
        <taxon>Adinetidae</taxon>
        <taxon>Adineta</taxon>
    </lineage>
</organism>
<name>A0A820RH18_9BILA</name>
<accession>A0A820RH18</accession>
<evidence type="ECO:0000313" key="1">
    <source>
        <dbReference type="EMBL" id="CAF4435065.1"/>
    </source>
</evidence>
<evidence type="ECO:0000313" key="2">
    <source>
        <dbReference type="Proteomes" id="UP000663844"/>
    </source>
</evidence>
<comment type="caution">
    <text evidence="1">The sequence shown here is derived from an EMBL/GenBank/DDBJ whole genome shotgun (WGS) entry which is preliminary data.</text>
</comment>
<dbReference type="AlphaFoldDB" id="A0A820RH18"/>
<dbReference type="EMBL" id="CAJOAZ010030712">
    <property type="protein sequence ID" value="CAF4435065.1"/>
    <property type="molecule type" value="Genomic_DNA"/>
</dbReference>
<reference evidence="1" key="1">
    <citation type="submission" date="2021-02" db="EMBL/GenBank/DDBJ databases">
        <authorList>
            <person name="Nowell W R."/>
        </authorList>
    </citation>
    <scope>NUCLEOTIDE SEQUENCE</scope>
</reference>
<sequence length="45" mass="5120">YMAPIDRCSFTDQAKSDLFSSLFGRHQLTTTDTQQTSPVNDIRII</sequence>